<dbReference type="SUPFAM" id="SSF52768">
    <property type="entry name" value="Arginase/deacetylase"/>
    <property type="match status" value="1"/>
</dbReference>
<dbReference type="GO" id="GO:0033389">
    <property type="term" value="P:putrescine biosynthetic process from arginine, via agmatine"/>
    <property type="evidence" value="ECO:0007669"/>
    <property type="project" value="TreeGrafter"/>
</dbReference>
<evidence type="ECO:0000256" key="2">
    <source>
        <dbReference type="ARBA" id="ARBA00022723"/>
    </source>
</evidence>
<dbReference type="PROSITE" id="PS51409">
    <property type="entry name" value="ARGINASE_2"/>
    <property type="match status" value="1"/>
</dbReference>
<organism evidence="5 6">
    <name type="scientific">Clostridium thermosuccinogenes</name>
    <dbReference type="NCBI Taxonomy" id="84032"/>
    <lineage>
        <taxon>Bacteria</taxon>
        <taxon>Bacillati</taxon>
        <taxon>Bacillota</taxon>
        <taxon>Clostridia</taxon>
        <taxon>Eubacteriales</taxon>
        <taxon>Clostridiaceae</taxon>
        <taxon>Clostridium</taxon>
    </lineage>
</organism>
<sequence length="290" mass="32063">MGLKDGSFTLTTKFMASCDSYEEASVVMVGVPMDFTCSFRPGTRFGPQKIREVSIGIEEYSIYMDKDLTDFKYFDCGDLDLPFGNVEGSLALIGDSAGEIIKDGKFPLFIGGEHLISVPVIRKVYEKYGDDLIVIQFDAHADLREGYIGCANSHASAVRRLTEFMPAGNIYQFGIRSGTRDEFKFARKNTHLYPFEVLEPVKKVMDNFRDKPIYITLDIDVVDPAYANGTGTPEPGGISSKELIQAVNLLCSLNIVGFDIVEVSPPYDASDRTALLAAKIIRDVILSTDK</sequence>
<dbReference type="AlphaFoldDB" id="A0A2K2FGY8"/>
<proteinExistence type="inferred from homology"/>
<dbReference type="OrthoDB" id="9788689at2"/>
<comment type="cofactor">
    <cofactor evidence="4">
        <name>Mn(2+)</name>
        <dbReference type="ChEBI" id="CHEBI:29035"/>
    </cofactor>
    <text evidence="4">Binds 2 manganese ions per subunit.</text>
</comment>
<dbReference type="KEGG" id="cthd:CDO33_07195"/>
<keyword evidence="2 4" id="KW-0479">Metal-binding</keyword>
<accession>A0A2K2FGY8</accession>
<feature type="binding site" evidence="4">
    <location>
        <position position="138"/>
    </location>
    <ligand>
        <name>Mn(2+)</name>
        <dbReference type="ChEBI" id="CHEBI:29035"/>
        <label>1</label>
    </ligand>
</feature>
<dbReference type="EMBL" id="NIOJ01000031">
    <property type="protein sequence ID" value="PNT98040.1"/>
    <property type="molecule type" value="Genomic_DNA"/>
</dbReference>
<reference evidence="5 6" key="1">
    <citation type="submission" date="2017-06" db="EMBL/GenBank/DDBJ databases">
        <title>Investigating the central metabolism of Clostridium thermosuccinogenes.</title>
        <authorList>
            <person name="Koendjbiharie J.G."/>
            <person name="van Kranenburg R."/>
        </authorList>
    </citation>
    <scope>NUCLEOTIDE SEQUENCE [LARGE SCALE GENOMIC DNA]</scope>
    <source>
        <strain evidence="5 6">DSM 5806</strain>
    </source>
</reference>
<keyword evidence="6" id="KW-1185">Reference proteome</keyword>
<dbReference type="InterPro" id="IPR006035">
    <property type="entry name" value="Ureohydrolase"/>
</dbReference>
<feature type="binding site" evidence="4">
    <location>
        <position position="220"/>
    </location>
    <ligand>
        <name>Mn(2+)</name>
        <dbReference type="ChEBI" id="CHEBI:29035"/>
        <label>1</label>
    </ligand>
</feature>
<evidence type="ECO:0000256" key="1">
    <source>
        <dbReference type="ARBA" id="ARBA00009227"/>
    </source>
</evidence>
<dbReference type="Proteomes" id="UP000236151">
    <property type="component" value="Unassembled WGS sequence"/>
</dbReference>
<dbReference type="PRINTS" id="PR00116">
    <property type="entry name" value="ARGINASE"/>
</dbReference>
<comment type="caution">
    <text evidence="5">The sequence shown here is derived from an EMBL/GenBank/DDBJ whole genome shotgun (WGS) entry which is preliminary data.</text>
</comment>
<comment type="similarity">
    <text evidence="1">Belongs to the arginase family. Agmatinase subfamily.</text>
</comment>
<gene>
    <name evidence="5" type="primary">speB</name>
    <name evidence="5" type="ORF">CDQ84_11850</name>
</gene>
<dbReference type="CDD" id="cd11593">
    <property type="entry name" value="Agmatinase-like_2"/>
    <property type="match status" value="1"/>
</dbReference>
<evidence type="ECO:0000256" key="3">
    <source>
        <dbReference type="ARBA" id="ARBA00022801"/>
    </source>
</evidence>
<keyword evidence="3" id="KW-0378">Hydrolase</keyword>
<feature type="binding site" evidence="4">
    <location>
        <position position="142"/>
    </location>
    <ligand>
        <name>Mn(2+)</name>
        <dbReference type="ChEBI" id="CHEBI:29035"/>
        <label>1</label>
    </ligand>
</feature>
<dbReference type="PIRSF" id="PIRSF036979">
    <property type="entry name" value="Arginase"/>
    <property type="match status" value="1"/>
</dbReference>
<keyword evidence="4" id="KW-0464">Manganese</keyword>
<dbReference type="NCBIfam" id="TIGR01230">
    <property type="entry name" value="agmatinase"/>
    <property type="match status" value="1"/>
</dbReference>
<dbReference type="InterPro" id="IPR005925">
    <property type="entry name" value="Agmatinase-rel"/>
</dbReference>
<dbReference type="RefSeq" id="WP_103081952.1">
    <property type="nucleotide sequence ID" value="NZ_CP021850.1"/>
</dbReference>
<evidence type="ECO:0000313" key="6">
    <source>
        <dbReference type="Proteomes" id="UP000236151"/>
    </source>
</evidence>
<dbReference type="GO" id="GO:0008783">
    <property type="term" value="F:agmatinase activity"/>
    <property type="evidence" value="ECO:0007669"/>
    <property type="project" value="TreeGrafter"/>
</dbReference>
<protein>
    <submittedName>
        <fullName evidence="5">Agmatinase</fullName>
    </submittedName>
</protein>
<dbReference type="PANTHER" id="PTHR11358:SF26">
    <property type="entry name" value="GUANIDINO ACID HYDROLASE, MITOCHONDRIAL"/>
    <property type="match status" value="1"/>
</dbReference>
<evidence type="ECO:0000256" key="4">
    <source>
        <dbReference type="PIRSR" id="PIRSR036979-1"/>
    </source>
</evidence>
<feature type="binding site" evidence="4">
    <location>
        <position position="114"/>
    </location>
    <ligand>
        <name>Mn(2+)</name>
        <dbReference type="ChEBI" id="CHEBI:29035"/>
        <label>1</label>
    </ligand>
</feature>
<dbReference type="PANTHER" id="PTHR11358">
    <property type="entry name" value="ARGINASE/AGMATINASE"/>
    <property type="match status" value="1"/>
</dbReference>
<feature type="binding site" evidence="4">
    <location>
        <position position="218"/>
    </location>
    <ligand>
        <name>Mn(2+)</name>
        <dbReference type="ChEBI" id="CHEBI:29035"/>
        <label>1</label>
    </ligand>
</feature>
<name>A0A2K2FGY8_9CLOT</name>
<dbReference type="GO" id="GO:0046872">
    <property type="term" value="F:metal ion binding"/>
    <property type="evidence" value="ECO:0007669"/>
    <property type="project" value="UniProtKB-KW"/>
</dbReference>
<dbReference type="Pfam" id="PF00491">
    <property type="entry name" value="Arginase"/>
    <property type="match status" value="1"/>
</dbReference>
<feature type="binding site" evidence="4">
    <location>
        <position position="140"/>
    </location>
    <ligand>
        <name>Mn(2+)</name>
        <dbReference type="ChEBI" id="CHEBI:29035"/>
        <label>1</label>
    </ligand>
</feature>
<dbReference type="InterPro" id="IPR023696">
    <property type="entry name" value="Ureohydrolase_dom_sf"/>
</dbReference>
<evidence type="ECO:0000313" key="5">
    <source>
        <dbReference type="EMBL" id="PNT98040.1"/>
    </source>
</evidence>
<dbReference type="Gene3D" id="3.40.800.10">
    <property type="entry name" value="Ureohydrolase domain"/>
    <property type="match status" value="1"/>
</dbReference>